<dbReference type="SUPFAM" id="SSF81653">
    <property type="entry name" value="Calcium ATPase, transduction domain A"/>
    <property type="match status" value="1"/>
</dbReference>
<dbReference type="Pfam" id="PF00122">
    <property type="entry name" value="E1-E2_ATPase"/>
    <property type="match status" value="1"/>
</dbReference>
<keyword evidence="5" id="KW-1278">Translocase</keyword>
<dbReference type="Pfam" id="PF00403">
    <property type="entry name" value="HMA"/>
    <property type="match status" value="1"/>
</dbReference>
<dbReference type="InterPro" id="IPR008250">
    <property type="entry name" value="ATPase_P-typ_transduc_dom_A_sf"/>
</dbReference>
<evidence type="ECO:0000256" key="5">
    <source>
        <dbReference type="ARBA" id="ARBA00022967"/>
    </source>
</evidence>
<evidence type="ECO:0000256" key="2">
    <source>
        <dbReference type="ARBA" id="ARBA00006024"/>
    </source>
</evidence>
<evidence type="ECO:0000313" key="10">
    <source>
        <dbReference type="EMBL" id="MDQ0457461.1"/>
    </source>
</evidence>
<dbReference type="InterPro" id="IPR023299">
    <property type="entry name" value="ATPase_P-typ_cyto_dom_N"/>
</dbReference>
<evidence type="ECO:0000313" key="11">
    <source>
        <dbReference type="Proteomes" id="UP001235269"/>
    </source>
</evidence>
<feature type="transmembrane region" description="Helical" evidence="8">
    <location>
        <begin position="359"/>
        <end position="381"/>
    </location>
</feature>
<dbReference type="SUPFAM" id="SSF56784">
    <property type="entry name" value="HAD-like"/>
    <property type="match status" value="1"/>
</dbReference>
<keyword evidence="6 8" id="KW-1133">Transmembrane helix</keyword>
<dbReference type="InterPro" id="IPR023214">
    <property type="entry name" value="HAD_sf"/>
</dbReference>
<dbReference type="PROSITE" id="PS00154">
    <property type="entry name" value="ATPASE_E1_E2"/>
    <property type="match status" value="1"/>
</dbReference>
<organism evidence="10 11">
    <name type="scientific">Rhizobium paknamense</name>
    <dbReference type="NCBI Taxonomy" id="1206817"/>
    <lineage>
        <taxon>Bacteria</taxon>
        <taxon>Pseudomonadati</taxon>
        <taxon>Pseudomonadota</taxon>
        <taxon>Alphaproteobacteria</taxon>
        <taxon>Hyphomicrobiales</taxon>
        <taxon>Rhizobiaceae</taxon>
        <taxon>Rhizobium/Agrobacterium group</taxon>
        <taxon>Rhizobium</taxon>
    </lineage>
</organism>
<dbReference type="PROSITE" id="PS01047">
    <property type="entry name" value="HMA_1"/>
    <property type="match status" value="1"/>
</dbReference>
<comment type="subcellular location">
    <subcellularLocation>
        <location evidence="1">Endomembrane system</location>
        <topology evidence="1">Multi-pass membrane protein</topology>
    </subcellularLocation>
</comment>
<dbReference type="Proteomes" id="UP001235269">
    <property type="component" value="Unassembled WGS sequence"/>
</dbReference>
<keyword evidence="7 8" id="KW-0472">Membrane</keyword>
<dbReference type="Pfam" id="PF00702">
    <property type="entry name" value="Hydrolase"/>
    <property type="match status" value="1"/>
</dbReference>
<dbReference type="EMBL" id="JAUSWH010000015">
    <property type="protein sequence ID" value="MDQ0457461.1"/>
    <property type="molecule type" value="Genomic_DNA"/>
</dbReference>
<comment type="similarity">
    <text evidence="2">Belongs to the cation transport ATPase (P-type) (TC 3.A.3) family. Type IB subfamily.</text>
</comment>
<dbReference type="InterPro" id="IPR001757">
    <property type="entry name" value="P_typ_ATPase"/>
</dbReference>
<dbReference type="PANTHER" id="PTHR43520:SF8">
    <property type="entry name" value="P-TYPE CU(+) TRANSPORTER"/>
    <property type="match status" value="1"/>
</dbReference>
<dbReference type="PROSITE" id="PS50846">
    <property type="entry name" value="HMA_2"/>
    <property type="match status" value="1"/>
</dbReference>
<accession>A0ABU0IJP9</accession>
<dbReference type="RefSeq" id="WP_307159632.1">
    <property type="nucleotide sequence ID" value="NZ_JAUSWH010000015.1"/>
</dbReference>
<evidence type="ECO:0000256" key="1">
    <source>
        <dbReference type="ARBA" id="ARBA00004127"/>
    </source>
</evidence>
<dbReference type="CDD" id="cd00371">
    <property type="entry name" value="HMA"/>
    <property type="match status" value="1"/>
</dbReference>
<reference evidence="10 11" key="1">
    <citation type="submission" date="2023-07" db="EMBL/GenBank/DDBJ databases">
        <title>Genomic Encyclopedia of Type Strains, Phase IV (KMG-IV): sequencing the most valuable type-strain genomes for metagenomic binning, comparative biology and taxonomic classification.</title>
        <authorList>
            <person name="Goeker M."/>
        </authorList>
    </citation>
    <scope>NUCLEOTIDE SEQUENCE [LARGE SCALE GENOMIC DNA]</scope>
    <source>
        <strain evidence="10 11">DSM 100301</strain>
    </source>
</reference>
<evidence type="ECO:0000256" key="8">
    <source>
        <dbReference type="SAM" id="Phobius"/>
    </source>
</evidence>
<feature type="transmembrane region" description="Helical" evidence="8">
    <location>
        <begin position="649"/>
        <end position="668"/>
    </location>
</feature>
<dbReference type="PRINTS" id="PR00119">
    <property type="entry name" value="CATATPASE"/>
</dbReference>
<evidence type="ECO:0000259" key="9">
    <source>
        <dbReference type="PROSITE" id="PS50846"/>
    </source>
</evidence>
<dbReference type="NCBIfam" id="TIGR01494">
    <property type="entry name" value="ATPase_P-type"/>
    <property type="match status" value="1"/>
</dbReference>
<keyword evidence="11" id="KW-1185">Reference proteome</keyword>
<feature type="domain" description="HMA" evidence="9">
    <location>
        <begin position="1"/>
        <end position="67"/>
    </location>
</feature>
<dbReference type="SUPFAM" id="SSF81665">
    <property type="entry name" value="Calcium ATPase, transmembrane domain M"/>
    <property type="match status" value="1"/>
</dbReference>
<dbReference type="Gene3D" id="3.30.70.100">
    <property type="match status" value="1"/>
</dbReference>
<sequence length="722" mass="76108">MRRLFAIEGLACPSCAAGVERRLAHVPGISLAKVHYLTSSVLLDWDEVQLDAQAIVQTVQNAGYRLIERHHPVELAEQLDRQVQSLSVRLAIALFFGMWVMGLALLQYMVTLPAQTAWKIAVVSAMLSLPVLLFSALPMFRMGWRSLQLGDPSTDLLFATATILSIVLSAIALCQNKSAVWFDAATMLVTALLLARLLDAITRRSAIRALIAMEEAAPEEATICDAGRMRRVLVKTIVEGMTVQVDAGEAVAVDGIILAGKSLVNRSILTGESSPVDVVPGDRVEAGCVNLTERIVIKVDRLYGDREVDRLGGSIASEIAAGGAEQGRAESWSAALLYVIPVASVASGLVVFLDEQDLTAAALTALTLWAGLCPCALALAIPLVRLRLSAIGAANGFRIREPRAFEALATVRNIVLDKTGTVTSPELRVVAVEPAEGIEPQEVLIAAAKAETGIRHPIAMAIVALTGEVGSGGRRSARSAEYEALDGEVIRVAGAGERADGRTAVCVDRGGVSIGTIVMENDLLPQASWTVQQLHKMHLTVHLASGDACGPTVRVGAALSLQAERVRAQLTPQDKARLVQQLDAQTVVVGDGVNDALAFAAGVCGISVAGAHGAARQIADVAIERGGVERIPALIQLSRMAARIASQNLYLSVGYNALLIPAAISGAIGPGIAAFAMAASSASVCVNALRLRWPSKRDRRDVEHPTSDCCNAGLNSARVPSC</sequence>
<feature type="transmembrane region" description="Helical" evidence="8">
    <location>
        <begin position="674"/>
        <end position="691"/>
    </location>
</feature>
<keyword evidence="3 8" id="KW-0812">Transmembrane</keyword>
<feature type="transmembrane region" description="Helical" evidence="8">
    <location>
        <begin position="90"/>
        <end position="110"/>
    </location>
</feature>
<dbReference type="InterPro" id="IPR023298">
    <property type="entry name" value="ATPase_P-typ_TM_dom_sf"/>
</dbReference>
<dbReference type="InterPro" id="IPR006121">
    <property type="entry name" value="HMA_dom"/>
</dbReference>
<evidence type="ECO:0000256" key="6">
    <source>
        <dbReference type="ARBA" id="ARBA00022989"/>
    </source>
</evidence>
<feature type="transmembrane region" description="Helical" evidence="8">
    <location>
        <begin position="116"/>
        <end position="135"/>
    </location>
</feature>
<feature type="transmembrane region" description="Helical" evidence="8">
    <location>
        <begin position="179"/>
        <end position="198"/>
    </location>
</feature>
<evidence type="ECO:0000256" key="7">
    <source>
        <dbReference type="ARBA" id="ARBA00023136"/>
    </source>
</evidence>
<dbReference type="Gene3D" id="2.70.150.10">
    <property type="entry name" value="Calcium-transporting ATPase, cytoplasmic transduction domain A"/>
    <property type="match status" value="1"/>
</dbReference>
<dbReference type="InterPro" id="IPR059000">
    <property type="entry name" value="ATPase_P-type_domA"/>
</dbReference>
<dbReference type="InterPro" id="IPR036163">
    <property type="entry name" value="HMA_dom_sf"/>
</dbReference>
<evidence type="ECO:0000256" key="4">
    <source>
        <dbReference type="ARBA" id="ARBA00022723"/>
    </source>
</evidence>
<dbReference type="InterPro" id="IPR017969">
    <property type="entry name" value="Heavy-metal-associated_CS"/>
</dbReference>
<gene>
    <name evidence="10" type="ORF">QO005_003819</name>
</gene>
<proteinExistence type="inferred from homology"/>
<dbReference type="PANTHER" id="PTHR43520">
    <property type="entry name" value="ATP7, ISOFORM B"/>
    <property type="match status" value="1"/>
</dbReference>
<dbReference type="SUPFAM" id="SSF55008">
    <property type="entry name" value="HMA, heavy metal-associated domain"/>
    <property type="match status" value="1"/>
</dbReference>
<keyword evidence="4" id="KW-0479">Metal-binding</keyword>
<dbReference type="Gene3D" id="3.40.1110.10">
    <property type="entry name" value="Calcium-transporting ATPase, cytoplasmic domain N"/>
    <property type="match status" value="2"/>
</dbReference>
<protein>
    <submittedName>
        <fullName evidence="10">P-type E1-E2 ATPase</fullName>
    </submittedName>
</protein>
<feature type="transmembrane region" description="Helical" evidence="8">
    <location>
        <begin position="335"/>
        <end position="353"/>
    </location>
</feature>
<dbReference type="InterPro" id="IPR018303">
    <property type="entry name" value="ATPase_P-typ_P_site"/>
</dbReference>
<comment type="caution">
    <text evidence="10">The sequence shown here is derived from an EMBL/GenBank/DDBJ whole genome shotgun (WGS) entry which is preliminary data.</text>
</comment>
<dbReference type="Gene3D" id="3.40.50.1000">
    <property type="entry name" value="HAD superfamily/HAD-like"/>
    <property type="match status" value="2"/>
</dbReference>
<feature type="transmembrane region" description="Helical" evidence="8">
    <location>
        <begin position="156"/>
        <end position="173"/>
    </location>
</feature>
<dbReference type="InterPro" id="IPR036412">
    <property type="entry name" value="HAD-like_sf"/>
</dbReference>
<name>A0ABU0IJP9_9HYPH</name>
<evidence type="ECO:0000256" key="3">
    <source>
        <dbReference type="ARBA" id="ARBA00022692"/>
    </source>
</evidence>